<evidence type="ECO:0000256" key="4">
    <source>
        <dbReference type="ARBA" id="ARBA00023163"/>
    </source>
</evidence>
<gene>
    <name evidence="7" type="ORF">P167DRAFT_7664</name>
</gene>
<feature type="compositionally biased region" description="Polar residues" evidence="6">
    <location>
        <begin position="311"/>
        <end position="339"/>
    </location>
</feature>
<dbReference type="GO" id="GO:0010468">
    <property type="term" value="P:regulation of gene expression"/>
    <property type="evidence" value="ECO:0007669"/>
    <property type="project" value="UniProtKB-ARBA"/>
</dbReference>
<evidence type="ECO:0000256" key="3">
    <source>
        <dbReference type="ARBA" id="ARBA00023015"/>
    </source>
</evidence>
<feature type="compositionally biased region" description="Basic and acidic residues" evidence="6">
    <location>
        <begin position="390"/>
        <end position="409"/>
    </location>
</feature>
<sequence>MEELAEIERVFAHLKDRIYSEKLRRVEIEMKMIQDGTHPEYVAQKACIDQKLDEKERLADAQYKNGMESLEIATRVTKAQVHSQYYQRVRELRENTLNKCSELWYHIQRERRAGDTLVSEYTYRIPDRASTRIQHRRQYNWEVALLTGISKHVGFPAAPDVLGASEEERAEDLEAIGIAPRVPVRASATVQPPVLRDRLLDDHYERPQPIHWSQVQRHSPPSPAPQPVQAHSHPHVHIHHHHNRRHAASGVSNQPDQPLFLKQRVPSAAGSANPSHSQPSNVPLSALLQNDIKQEHSSPRPPSSLALSIHGGNNQNRSPQLVHNHPQSHPSQRPLQYNYSGHPMPSHPLQPPPHQHHSLYARSSSIESHPAPPPAQRIIDLGSPAPGERIYGREVEAPDGGLKRLKEESDGSLGMPTATMRFPSRMSGF</sequence>
<dbReference type="PANTHER" id="PTHR21964">
    <property type="entry name" value="BREAST CANCER METASTASIS-SUPPRESSOR 1"/>
    <property type="match status" value="1"/>
</dbReference>
<evidence type="ECO:0000256" key="2">
    <source>
        <dbReference type="ARBA" id="ARBA00022491"/>
    </source>
</evidence>
<evidence type="ECO:0000313" key="7">
    <source>
        <dbReference type="EMBL" id="RPB17691.1"/>
    </source>
</evidence>
<dbReference type="EMBL" id="ML119105">
    <property type="protein sequence ID" value="RPB17691.1"/>
    <property type="molecule type" value="Genomic_DNA"/>
</dbReference>
<proteinExistence type="predicted"/>
<dbReference type="AlphaFoldDB" id="A0A3N4LAM1"/>
<dbReference type="Proteomes" id="UP000277580">
    <property type="component" value="Unassembled WGS sequence"/>
</dbReference>
<dbReference type="Pfam" id="PF08598">
    <property type="entry name" value="Sds3"/>
    <property type="match status" value="1"/>
</dbReference>
<dbReference type="GO" id="GO:0005654">
    <property type="term" value="C:nucleoplasm"/>
    <property type="evidence" value="ECO:0007669"/>
    <property type="project" value="UniProtKB-ARBA"/>
</dbReference>
<keyword evidence="2" id="KW-0678">Repressor</keyword>
<dbReference type="STRING" id="1392247.A0A3N4LAM1"/>
<keyword evidence="5" id="KW-0539">Nucleus</keyword>
<comment type="subcellular location">
    <subcellularLocation>
        <location evidence="1">Nucleus</location>
    </subcellularLocation>
</comment>
<keyword evidence="4" id="KW-0804">Transcription</keyword>
<evidence type="ECO:0000256" key="6">
    <source>
        <dbReference type="SAM" id="MobiDB-lite"/>
    </source>
</evidence>
<dbReference type="SMART" id="SM01401">
    <property type="entry name" value="Sds3"/>
    <property type="match status" value="1"/>
</dbReference>
<dbReference type="InterPro" id="IPR013907">
    <property type="entry name" value="Sds3"/>
</dbReference>
<accession>A0A3N4LAM1</accession>
<feature type="region of interest" description="Disordered" evidence="6">
    <location>
        <begin position="293"/>
        <end position="429"/>
    </location>
</feature>
<keyword evidence="8" id="KW-1185">Reference proteome</keyword>
<name>A0A3N4LAM1_9PEZI</name>
<protein>
    <submittedName>
        <fullName evidence="7">Uncharacterized protein</fullName>
    </submittedName>
</protein>
<evidence type="ECO:0000256" key="5">
    <source>
        <dbReference type="ARBA" id="ARBA00023242"/>
    </source>
</evidence>
<organism evidence="7 8">
    <name type="scientific">Morchella conica CCBAS932</name>
    <dbReference type="NCBI Taxonomy" id="1392247"/>
    <lineage>
        <taxon>Eukaryota</taxon>
        <taxon>Fungi</taxon>
        <taxon>Dikarya</taxon>
        <taxon>Ascomycota</taxon>
        <taxon>Pezizomycotina</taxon>
        <taxon>Pezizomycetes</taxon>
        <taxon>Pezizales</taxon>
        <taxon>Morchellaceae</taxon>
        <taxon>Morchella</taxon>
    </lineage>
</organism>
<dbReference type="InParanoid" id="A0A3N4LAM1"/>
<feature type="compositionally biased region" description="Basic residues" evidence="6">
    <location>
        <begin position="232"/>
        <end position="247"/>
    </location>
</feature>
<keyword evidence="3" id="KW-0805">Transcription regulation</keyword>
<reference evidence="7 8" key="1">
    <citation type="journal article" date="2018" name="Nat. Ecol. Evol.">
        <title>Pezizomycetes genomes reveal the molecular basis of ectomycorrhizal truffle lifestyle.</title>
        <authorList>
            <person name="Murat C."/>
            <person name="Payen T."/>
            <person name="Noel B."/>
            <person name="Kuo A."/>
            <person name="Morin E."/>
            <person name="Chen J."/>
            <person name="Kohler A."/>
            <person name="Krizsan K."/>
            <person name="Balestrini R."/>
            <person name="Da Silva C."/>
            <person name="Montanini B."/>
            <person name="Hainaut M."/>
            <person name="Levati E."/>
            <person name="Barry K.W."/>
            <person name="Belfiori B."/>
            <person name="Cichocki N."/>
            <person name="Clum A."/>
            <person name="Dockter R.B."/>
            <person name="Fauchery L."/>
            <person name="Guy J."/>
            <person name="Iotti M."/>
            <person name="Le Tacon F."/>
            <person name="Lindquist E.A."/>
            <person name="Lipzen A."/>
            <person name="Malagnac F."/>
            <person name="Mello A."/>
            <person name="Molinier V."/>
            <person name="Miyauchi S."/>
            <person name="Poulain J."/>
            <person name="Riccioni C."/>
            <person name="Rubini A."/>
            <person name="Sitrit Y."/>
            <person name="Splivallo R."/>
            <person name="Traeger S."/>
            <person name="Wang M."/>
            <person name="Zifcakova L."/>
            <person name="Wipf D."/>
            <person name="Zambonelli A."/>
            <person name="Paolocci F."/>
            <person name="Nowrousian M."/>
            <person name="Ottonello S."/>
            <person name="Baldrian P."/>
            <person name="Spatafora J.W."/>
            <person name="Henrissat B."/>
            <person name="Nagy L.G."/>
            <person name="Aury J.M."/>
            <person name="Wincker P."/>
            <person name="Grigoriev I.V."/>
            <person name="Bonfante P."/>
            <person name="Martin F.M."/>
        </authorList>
    </citation>
    <scope>NUCLEOTIDE SEQUENCE [LARGE SCALE GENOMIC DNA]</scope>
    <source>
        <strain evidence="7 8">CCBAS932</strain>
    </source>
</reference>
<evidence type="ECO:0000256" key="1">
    <source>
        <dbReference type="ARBA" id="ARBA00004123"/>
    </source>
</evidence>
<feature type="region of interest" description="Disordered" evidence="6">
    <location>
        <begin position="213"/>
        <end position="257"/>
    </location>
</feature>
<evidence type="ECO:0000313" key="8">
    <source>
        <dbReference type="Proteomes" id="UP000277580"/>
    </source>
</evidence>
<dbReference type="OrthoDB" id="20886at2759"/>